<evidence type="ECO:0000259" key="5">
    <source>
        <dbReference type="PROSITE" id="PS50118"/>
    </source>
</evidence>
<feature type="compositionally biased region" description="Polar residues" evidence="4">
    <location>
        <begin position="334"/>
        <end position="348"/>
    </location>
</feature>
<keyword evidence="2" id="KW-0804">Transcription</keyword>
<dbReference type="Proteomes" id="UP000076722">
    <property type="component" value="Unassembled WGS sequence"/>
</dbReference>
<organism evidence="6 7">
    <name type="scientific">Sistotremastrum niveocremeum HHB9708</name>
    <dbReference type="NCBI Taxonomy" id="1314777"/>
    <lineage>
        <taxon>Eukaryota</taxon>
        <taxon>Fungi</taxon>
        <taxon>Dikarya</taxon>
        <taxon>Basidiomycota</taxon>
        <taxon>Agaricomycotina</taxon>
        <taxon>Agaricomycetes</taxon>
        <taxon>Sistotremastrales</taxon>
        <taxon>Sistotremastraceae</taxon>
        <taxon>Sertulicium</taxon>
        <taxon>Sertulicium niveocremeum</taxon>
    </lineage>
</organism>
<evidence type="ECO:0000256" key="3">
    <source>
        <dbReference type="PROSITE-ProRule" id="PRU00267"/>
    </source>
</evidence>
<dbReference type="PANTHER" id="PTHR10270">
    <property type="entry name" value="SOX TRANSCRIPTION FACTOR"/>
    <property type="match status" value="1"/>
</dbReference>
<feature type="region of interest" description="Disordered" evidence="4">
    <location>
        <begin position="143"/>
        <end position="231"/>
    </location>
</feature>
<evidence type="ECO:0000256" key="4">
    <source>
        <dbReference type="SAM" id="MobiDB-lite"/>
    </source>
</evidence>
<accession>A0A165A8K5</accession>
<dbReference type="AlphaFoldDB" id="A0A165A8K5"/>
<feature type="region of interest" description="Disordered" evidence="4">
    <location>
        <begin position="274"/>
        <end position="360"/>
    </location>
</feature>
<feature type="compositionally biased region" description="Low complexity" evidence="4">
    <location>
        <begin position="294"/>
        <end position="306"/>
    </location>
</feature>
<feature type="compositionally biased region" description="Basic and acidic residues" evidence="4">
    <location>
        <begin position="50"/>
        <end position="63"/>
    </location>
</feature>
<dbReference type="GO" id="GO:0005634">
    <property type="term" value="C:nucleus"/>
    <property type="evidence" value="ECO:0007669"/>
    <property type="project" value="UniProtKB-UniRule"/>
</dbReference>
<feature type="region of interest" description="Disordered" evidence="4">
    <location>
        <begin position="432"/>
        <end position="465"/>
    </location>
</feature>
<evidence type="ECO:0000313" key="6">
    <source>
        <dbReference type="EMBL" id="KZS98623.1"/>
    </source>
</evidence>
<evidence type="ECO:0000256" key="1">
    <source>
        <dbReference type="ARBA" id="ARBA00023125"/>
    </source>
</evidence>
<keyword evidence="3" id="KW-0539">Nucleus</keyword>
<feature type="domain" description="HMG box" evidence="5">
    <location>
        <begin position="82"/>
        <end position="150"/>
    </location>
</feature>
<name>A0A165A8K5_9AGAM</name>
<dbReference type="OrthoDB" id="1919336at2759"/>
<keyword evidence="1 3" id="KW-0238">DNA-binding</keyword>
<evidence type="ECO:0000256" key="2">
    <source>
        <dbReference type="ARBA" id="ARBA00023163"/>
    </source>
</evidence>
<dbReference type="SUPFAM" id="SSF47095">
    <property type="entry name" value="HMG-box"/>
    <property type="match status" value="1"/>
</dbReference>
<dbReference type="InterPro" id="IPR009071">
    <property type="entry name" value="HMG_box_dom"/>
</dbReference>
<keyword evidence="7" id="KW-1185">Reference proteome</keyword>
<dbReference type="InterPro" id="IPR050140">
    <property type="entry name" value="SRY-related_HMG-box_TF-like"/>
</dbReference>
<dbReference type="Pfam" id="PF00505">
    <property type="entry name" value="HMG_box"/>
    <property type="match status" value="1"/>
</dbReference>
<feature type="compositionally biased region" description="Basic residues" evidence="4">
    <location>
        <begin position="151"/>
        <end position="163"/>
    </location>
</feature>
<dbReference type="EMBL" id="KV419395">
    <property type="protein sequence ID" value="KZS98623.1"/>
    <property type="molecule type" value="Genomic_DNA"/>
</dbReference>
<dbReference type="GO" id="GO:0030154">
    <property type="term" value="P:cell differentiation"/>
    <property type="evidence" value="ECO:0007669"/>
    <property type="project" value="TreeGrafter"/>
</dbReference>
<gene>
    <name evidence="6" type="ORF">SISNIDRAFT_481340</name>
</gene>
<proteinExistence type="predicted"/>
<feature type="region of interest" description="Disordered" evidence="4">
    <location>
        <begin position="1"/>
        <end position="65"/>
    </location>
</feature>
<feature type="compositionally biased region" description="Polar residues" evidence="4">
    <location>
        <begin position="1"/>
        <end position="13"/>
    </location>
</feature>
<feature type="DNA-binding region" description="HMG box" evidence="3">
    <location>
        <begin position="82"/>
        <end position="150"/>
    </location>
</feature>
<evidence type="ECO:0000313" key="7">
    <source>
        <dbReference type="Proteomes" id="UP000076722"/>
    </source>
</evidence>
<dbReference type="PANTHER" id="PTHR10270:SF161">
    <property type="entry name" value="SEX-DETERMINING REGION Y PROTEIN"/>
    <property type="match status" value="1"/>
</dbReference>
<dbReference type="PROSITE" id="PS50118">
    <property type="entry name" value="HMG_BOX_2"/>
    <property type="match status" value="1"/>
</dbReference>
<dbReference type="GO" id="GO:0000978">
    <property type="term" value="F:RNA polymerase II cis-regulatory region sequence-specific DNA binding"/>
    <property type="evidence" value="ECO:0007669"/>
    <property type="project" value="TreeGrafter"/>
</dbReference>
<sequence length="465" mass="51736">MSSSSNPLFISTDSPPHSPHRLSPHQPTTHTQLHLPEPISLQEAHQGNHSIDHHEPPLDHAQEPDDPYASLLEQALNVDGTPKRPMNAFMIFAKKRRSEISAANPLMRTGEVSKVLSHEWNSMPQDEKQFYTDQSKKLKDNFNSRFPNYVYRRRPNHSRRKRLGAASSVRGVESSAGSPQSPDQPLSPPHDNLPQDYERYHPSESQTSPFPPIQSLPEYSNQQHQSHRPSHHLALNTSSNVVRPFMNSPLSMSPQSNMSAASWAGPLSSVSDGGAYFRENTERSPSGTWPPPLSSSSHLPPSSHGLGPPPVHGRHRSHSLNTHLPPKMEPWTPTMPQTSLEYSTSVSPEPSMHSAPHPQWRESEYSAPTYLQSHQISYHSGSSAYKASPLSHTRHSPVSLQPPMNAGSPSGDYRPQTQYSAEYFAHMSGVPVLHSSEKRSETSTHPHDQPMHGNFSWGVSESPPH</sequence>
<dbReference type="STRING" id="1314777.A0A165A8K5"/>
<dbReference type="Gene3D" id="1.10.30.10">
    <property type="entry name" value="High mobility group box domain"/>
    <property type="match status" value="1"/>
</dbReference>
<protein>
    <recommendedName>
        <fullName evidence="5">HMG box domain-containing protein</fullName>
    </recommendedName>
</protein>
<dbReference type="InterPro" id="IPR036910">
    <property type="entry name" value="HMG_box_dom_sf"/>
</dbReference>
<reference evidence="6 7" key="1">
    <citation type="journal article" date="2016" name="Mol. Biol. Evol.">
        <title>Comparative Genomics of Early-Diverging Mushroom-Forming Fungi Provides Insights into the Origins of Lignocellulose Decay Capabilities.</title>
        <authorList>
            <person name="Nagy L.G."/>
            <person name="Riley R."/>
            <person name="Tritt A."/>
            <person name="Adam C."/>
            <person name="Daum C."/>
            <person name="Floudas D."/>
            <person name="Sun H."/>
            <person name="Yadav J.S."/>
            <person name="Pangilinan J."/>
            <person name="Larsson K.H."/>
            <person name="Matsuura K."/>
            <person name="Barry K."/>
            <person name="Labutti K."/>
            <person name="Kuo R."/>
            <person name="Ohm R.A."/>
            <person name="Bhattacharya S.S."/>
            <person name="Shirouzu T."/>
            <person name="Yoshinaga Y."/>
            <person name="Martin F.M."/>
            <person name="Grigoriev I.V."/>
            <person name="Hibbett D.S."/>
        </authorList>
    </citation>
    <scope>NUCLEOTIDE SEQUENCE [LARGE SCALE GENOMIC DNA]</scope>
    <source>
        <strain evidence="6 7">HHB9708</strain>
    </source>
</reference>
<dbReference type="GO" id="GO:0001228">
    <property type="term" value="F:DNA-binding transcription activator activity, RNA polymerase II-specific"/>
    <property type="evidence" value="ECO:0007669"/>
    <property type="project" value="TreeGrafter"/>
</dbReference>
<feature type="region of interest" description="Disordered" evidence="4">
    <location>
        <begin position="382"/>
        <end position="415"/>
    </location>
</feature>
<dbReference type="SMART" id="SM00398">
    <property type="entry name" value="HMG"/>
    <property type="match status" value="1"/>
</dbReference>
<feature type="compositionally biased region" description="Basic and acidic residues" evidence="4">
    <location>
        <begin position="435"/>
        <end position="450"/>
    </location>
</feature>